<accession>A0ABR2E5W1</accession>
<dbReference type="PANTHER" id="PTHR47912:SF1">
    <property type="entry name" value="THIOREDOXIN-LIKE 4, CHLOROPLASTIC"/>
    <property type="match status" value="1"/>
</dbReference>
<organism evidence="1 2">
    <name type="scientific">Hibiscus sabdariffa</name>
    <name type="common">roselle</name>
    <dbReference type="NCBI Taxonomy" id="183260"/>
    <lineage>
        <taxon>Eukaryota</taxon>
        <taxon>Viridiplantae</taxon>
        <taxon>Streptophyta</taxon>
        <taxon>Embryophyta</taxon>
        <taxon>Tracheophyta</taxon>
        <taxon>Spermatophyta</taxon>
        <taxon>Magnoliopsida</taxon>
        <taxon>eudicotyledons</taxon>
        <taxon>Gunneridae</taxon>
        <taxon>Pentapetalae</taxon>
        <taxon>rosids</taxon>
        <taxon>malvids</taxon>
        <taxon>Malvales</taxon>
        <taxon>Malvaceae</taxon>
        <taxon>Malvoideae</taxon>
        <taxon>Hibiscus</taxon>
    </lineage>
</organism>
<evidence type="ECO:0008006" key="3">
    <source>
        <dbReference type="Google" id="ProtNLM"/>
    </source>
</evidence>
<keyword evidence="2" id="KW-1185">Reference proteome</keyword>
<dbReference type="PANTHER" id="PTHR47912">
    <property type="entry name" value="THIOREDOXIN-LIKE 4, CHLOROPLASTIC"/>
    <property type="match status" value="1"/>
</dbReference>
<dbReference type="InterPro" id="IPR044176">
    <property type="entry name" value="TRL4_chloroplastic"/>
</dbReference>
<gene>
    <name evidence="1" type="ORF">V6N12_040567</name>
</gene>
<sequence>MWEFGLGARFLGKLLGESSMEEALDQLDYQIRMNPCKFVVYCGNQPHITTEMHKGVADENQGKLSYGDDDLCPVDCLIFIVVLAEAADMIFLKHNVLDEYDERSEVAERLRITTVPLFHFYKNGVLLEASPSRDKERSIEAIKKYTWDKS</sequence>
<protein>
    <recommendedName>
        <fullName evidence="3">Thioredoxin domain-containing protein</fullName>
    </recommendedName>
</protein>
<dbReference type="EMBL" id="JBBPBM010000020">
    <property type="protein sequence ID" value="KAK8551950.1"/>
    <property type="molecule type" value="Genomic_DNA"/>
</dbReference>
<comment type="caution">
    <text evidence="1">The sequence shown here is derived from an EMBL/GenBank/DDBJ whole genome shotgun (WGS) entry which is preliminary data.</text>
</comment>
<dbReference type="Proteomes" id="UP001472677">
    <property type="component" value="Unassembled WGS sequence"/>
</dbReference>
<dbReference type="SUPFAM" id="SSF52833">
    <property type="entry name" value="Thioredoxin-like"/>
    <property type="match status" value="1"/>
</dbReference>
<dbReference type="CDD" id="cd02947">
    <property type="entry name" value="TRX_family"/>
    <property type="match status" value="1"/>
</dbReference>
<name>A0ABR2E5W1_9ROSI</name>
<evidence type="ECO:0000313" key="1">
    <source>
        <dbReference type="EMBL" id="KAK8551950.1"/>
    </source>
</evidence>
<reference evidence="1 2" key="1">
    <citation type="journal article" date="2024" name="G3 (Bethesda)">
        <title>Genome assembly of Hibiscus sabdariffa L. provides insights into metabolisms of medicinal natural products.</title>
        <authorList>
            <person name="Kim T."/>
        </authorList>
    </citation>
    <scope>NUCLEOTIDE SEQUENCE [LARGE SCALE GENOMIC DNA]</scope>
    <source>
        <strain evidence="1">TK-2024</strain>
        <tissue evidence="1">Old leaves</tissue>
    </source>
</reference>
<proteinExistence type="predicted"/>
<evidence type="ECO:0000313" key="2">
    <source>
        <dbReference type="Proteomes" id="UP001472677"/>
    </source>
</evidence>
<dbReference type="InterPro" id="IPR036249">
    <property type="entry name" value="Thioredoxin-like_sf"/>
</dbReference>